<dbReference type="EMBL" id="JAINUF010000002">
    <property type="protein sequence ID" value="KAJ8374897.1"/>
    <property type="molecule type" value="Genomic_DNA"/>
</dbReference>
<feature type="compositionally biased region" description="Basic and acidic residues" evidence="4">
    <location>
        <begin position="409"/>
        <end position="425"/>
    </location>
</feature>
<organism evidence="7 8">
    <name type="scientific">Synaphobranchus kaupii</name>
    <name type="common">Kaup's arrowtooth eel</name>
    <dbReference type="NCBI Taxonomy" id="118154"/>
    <lineage>
        <taxon>Eukaryota</taxon>
        <taxon>Metazoa</taxon>
        <taxon>Chordata</taxon>
        <taxon>Craniata</taxon>
        <taxon>Vertebrata</taxon>
        <taxon>Euteleostomi</taxon>
        <taxon>Actinopterygii</taxon>
        <taxon>Neopterygii</taxon>
        <taxon>Teleostei</taxon>
        <taxon>Anguilliformes</taxon>
        <taxon>Synaphobranchidae</taxon>
        <taxon>Synaphobranchus</taxon>
    </lineage>
</organism>
<feature type="region of interest" description="Disordered" evidence="4">
    <location>
        <begin position="403"/>
        <end position="425"/>
    </location>
</feature>
<dbReference type="Pfam" id="PF04825">
    <property type="entry name" value="Rad21_Rec8_N"/>
    <property type="match status" value="1"/>
</dbReference>
<feature type="domain" description="Rad21/Rec8-like protein C-terminal eukaryotic" evidence="5">
    <location>
        <begin position="526"/>
        <end position="576"/>
    </location>
</feature>
<evidence type="ECO:0000256" key="4">
    <source>
        <dbReference type="SAM" id="MobiDB-lite"/>
    </source>
</evidence>
<proteinExistence type="predicted"/>
<dbReference type="GO" id="GO:0006302">
    <property type="term" value="P:double-strand break repair"/>
    <property type="evidence" value="ECO:0007669"/>
    <property type="project" value="TreeGrafter"/>
</dbReference>
<evidence type="ECO:0000259" key="5">
    <source>
        <dbReference type="Pfam" id="PF04824"/>
    </source>
</evidence>
<dbReference type="PANTHER" id="PTHR12585">
    <property type="entry name" value="SCC1 / RAD21 FAMILY MEMBER"/>
    <property type="match status" value="1"/>
</dbReference>
<dbReference type="GO" id="GO:0051177">
    <property type="term" value="P:meiotic sister chromatid cohesion"/>
    <property type="evidence" value="ECO:0007669"/>
    <property type="project" value="TreeGrafter"/>
</dbReference>
<comment type="caution">
    <text evidence="7">The sequence shown here is derived from an EMBL/GenBank/DDBJ whole genome shotgun (WGS) entry which is preliminary data.</text>
</comment>
<dbReference type="Pfam" id="PF04824">
    <property type="entry name" value="Rad21_Rec8"/>
    <property type="match status" value="1"/>
</dbReference>
<dbReference type="AlphaFoldDB" id="A0A9Q1JA52"/>
<keyword evidence="8" id="KW-1185">Reference proteome</keyword>
<gene>
    <name evidence="7" type="ORF">SKAU_G00054770</name>
</gene>
<name>A0A9Q1JA52_SYNKA</name>
<feature type="domain" description="Rad21/Rec8-like protein N-terminal" evidence="6">
    <location>
        <begin position="1"/>
        <end position="105"/>
    </location>
</feature>
<dbReference type="InterPro" id="IPR006909">
    <property type="entry name" value="Rad21/Rec8_C_eu"/>
</dbReference>
<dbReference type="CDD" id="cd21794">
    <property type="entry name" value="Rad21_Rec8_M_Rec8"/>
    <property type="match status" value="1"/>
</dbReference>
<dbReference type="GO" id="GO:0007059">
    <property type="term" value="P:chromosome segregation"/>
    <property type="evidence" value="ECO:0007669"/>
    <property type="project" value="UniProtKB-KW"/>
</dbReference>
<evidence type="ECO:0000256" key="1">
    <source>
        <dbReference type="ARBA" id="ARBA00004123"/>
    </source>
</evidence>
<evidence type="ECO:0000256" key="3">
    <source>
        <dbReference type="ARBA" id="ARBA00023242"/>
    </source>
</evidence>
<dbReference type="GO" id="GO:0005634">
    <property type="term" value="C:nucleus"/>
    <property type="evidence" value="ECO:0007669"/>
    <property type="project" value="UniProtKB-SubCell"/>
</dbReference>
<dbReference type="OrthoDB" id="10071381at2759"/>
<dbReference type="PANTHER" id="PTHR12585:SF27">
    <property type="entry name" value="MEIOTIC RECOMBINATION PROTEIN REC8 HOMOLOG"/>
    <property type="match status" value="1"/>
</dbReference>
<protein>
    <recommendedName>
        <fullName evidence="9">Meiotic recombination protein REC8 homolog</fullName>
    </recommendedName>
</protein>
<evidence type="ECO:0008006" key="9">
    <source>
        <dbReference type="Google" id="ProtNLM"/>
    </source>
</evidence>
<keyword evidence="3" id="KW-0539">Nucleus</keyword>
<dbReference type="InterPro" id="IPR039781">
    <property type="entry name" value="Rad21/Rec8-like"/>
</dbReference>
<sequence>MFYYPYVLQRHSGCFSTIWLAATKGIRINRREFLKVNVGRTCEDIMDYVMVQAPPLHPGLPRPRFSLYLSSQLQYGVIIVYHRQCVILLEEVQQTIERLIRSEKHACIDVAEPDRRAHTLPDTLFLLEEAERAQDPFFGVMGAEQGLPSPYRLLQPWQCMEAVTPQRPQVRDHRTTSEEGLTAPSDTITLKEKEPAVIPAAEFEGAELPEVTVKEIDMLMEQQDQFYEELEDKEREREAEGERVTLSATTISIEQLKEPIVEETIWLLDEETGQPVEVPVLGAQMEKTPPIISMPVSPPTRPSGVELERGGGSSSELLHSEVPSKRPRRRRQLLFIDPDMQITQDAMQAQIQNTLVETTSLSQVLLERPFQHKVSPAELLSIPCSTQFHPDILSQWKRAVVSSPCPPSAERRKAAEGDSEPEAERAMEVVRKEVEGGRKQDSSIKEVSAELIESALASEASAASEVLLEVSKEDQPQDQITPVRRWSPVGGIPEEQVELPAGEMGEAVVTTESLLELVSHYLMHYGEVYFHSLLPSETDRSTAAHLLCTLLELVGVRKLSVKQAKPYGSIAISPGQLFAMA</sequence>
<evidence type="ECO:0000259" key="6">
    <source>
        <dbReference type="Pfam" id="PF04825"/>
    </source>
</evidence>
<comment type="subcellular location">
    <subcellularLocation>
        <location evidence="1">Nucleus</location>
    </subcellularLocation>
</comment>
<dbReference type="GO" id="GO:0003682">
    <property type="term" value="F:chromatin binding"/>
    <property type="evidence" value="ECO:0007669"/>
    <property type="project" value="TreeGrafter"/>
</dbReference>
<dbReference type="InterPro" id="IPR006910">
    <property type="entry name" value="Rad21_Rec8_N"/>
</dbReference>
<evidence type="ECO:0000313" key="8">
    <source>
        <dbReference type="Proteomes" id="UP001152622"/>
    </source>
</evidence>
<evidence type="ECO:0000313" key="7">
    <source>
        <dbReference type="EMBL" id="KAJ8374897.1"/>
    </source>
</evidence>
<feature type="region of interest" description="Disordered" evidence="4">
    <location>
        <begin position="289"/>
        <end position="326"/>
    </location>
</feature>
<reference evidence="7" key="1">
    <citation type="journal article" date="2023" name="Science">
        <title>Genome structures resolve the early diversification of teleost fishes.</title>
        <authorList>
            <person name="Parey E."/>
            <person name="Louis A."/>
            <person name="Montfort J."/>
            <person name="Bouchez O."/>
            <person name="Roques C."/>
            <person name="Iampietro C."/>
            <person name="Lluch J."/>
            <person name="Castinel A."/>
            <person name="Donnadieu C."/>
            <person name="Desvignes T."/>
            <person name="Floi Bucao C."/>
            <person name="Jouanno E."/>
            <person name="Wen M."/>
            <person name="Mejri S."/>
            <person name="Dirks R."/>
            <person name="Jansen H."/>
            <person name="Henkel C."/>
            <person name="Chen W.J."/>
            <person name="Zahm M."/>
            <person name="Cabau C."/>
            <person name="Klopp C."/>
            <person name="Thompson A.W."/>
            <person name="Robinson-Rechavi M."/>
            <person name="Braasch I."/>
            <person name="Lecointre G."/>
            <person name="Bobe J."/>
            <person name="Postlethwait J.H."/>
            <person name="Berthelot C."/>
            <person name="Roest Crollius H."/>
            <person name="Guiguen Y."/>
        </authorList>
    </citation>
    <scope>NUCLEOTIDE SEQUENCE</scope>
    <source>
        <strain evidence="7">WJC10195</strain>
    </source>
</reference>
<keyword evidence="2" id="KW-0159">Chromosome partition</keyword>
<dbReference type="Proteomes" id="UP001152622">
    <property type="component" value="Chromosome 2"/>
</dbReference>
<accession>A0A9Q1JA52</accession>
<evidence type="ECO:0000256" key="2">
    <source>
        <dbReference type="ARBA" id="ARBA00022829"/>
    </source>
</evidence>
<dbReference type="GO" id="GO:0030893">
    <property type="term" value="C:meiotic cohesin complex"/>
    <property type="evidence" value="ECO:0007669"/>
    <property type="project" value="TreeGrafter"/>
</dbReference>